<comment type="caution">
    <text evidence="2">The sequence shown here is derived from an EMBL/GenBank/DDBJ whole genome shotgun (WGS) entry which is preliminary data.</text>
</comment>
<dbReference type="CDD" id="cd00448">
    <property type="entry name" value="YjgF_YER057c_UK114_family"/>
    <property type="match status" value="1"/>
</dbReference>
<dbReference type="GO" id="GO:0019239">
    <property type="term" value="F:deaminase activity"/>
    <property type="evidence" value="ECO:0007669"/>
    <property type="project" value="TreeGrafter"/>
</dbReference>
<dbReference type="EMBL" id="BKCP01010492">
    <property type="protein sequence ID" value="GER52707.1"/>
    <property type="molecule type" value="Genomic_DNA"/>
</dbReference>
<dbReference type="PANTHER" id="PTHR11803:SF39">
    <property type="entry name" value="2-IMINOBUTANOATE_2-IMINOPROPANOATE DEAMINASE"/>
    <property type="match status" value="1"/>
</dbReference>
<dbReference type="Proteomes" id="UP000325081">
    <property type="component" value="Unassembled WGS sequence"/>
</dbReference>
<dbReference type="AlphaFoldDB" id="A0A5A7R7N2"/>
<reference evidence="3" key="1">
    <citation type="journal article" date="2019" name="Curr. Biol.">
        <title>Genome Sequence of Striga asiatica Provides Insight into the Evolution of Plant Parasitism.</title>
        <authorList>
            <person name="Yoshida S."/>
            <person name="Kim S."/>
            <person name="Wafula E.K."/>
            <person name="Tanskanen J."/>
            <person name="Kim Y.M."/>
            <person name="Honaas L."/>
            <person name="Yang Z."/>
            <person name="Spallek T."/>
            <person name="Conn C.E."/>
            <person name="Ichihashi Y."/>
            <person name="Cheong K."/>
            <person name="Cui S."/>
            <person name="Der J.P."/>
            <person name="Gundlach H."/>
            <person name="Jiao Y."/>
            <person name="Hori C."/>
            <person name="Ishida J.K."/>
            <person name="Kasahara H."/>
            <person name="Kiba T."/>
            <person name="Kim M.S."/>
            <person name="Koo N."/>
            <person name="Laohavisit A."/>
            <person name="Lee Y.H."/>
            <person name="Lumba S."/>
            <person name="McCourt P."/>
            <person name="Mortimer J.C."/>
            <person name="Mutuku J.M."/>
            <person name="Nomura T."/>
            <person name="Sasaki-Sekimoto Y."/>
            <person name="Seto Y."/>
            <person name="Wang Y."/>
            <person name="Wakatake T."/>
            <person name="Sakakibara H."/>
            <person name="Demura T."/>
            <person name="Yamaguchi S."/>
            <person name="Yoneyama K."/>
            <person name="Manabe R.I."/>
            <person name="Nelson D.C."/>
            <person name="Schulman A.H."/>
            <person name="Timko M.P."/>
            <person name="dePamphilis C.W."/>
            <person name="Choi D."/>
            <person name="Shirasu K."/>
        </authorList>
    </citation>
    <scope>NUCLEOTIDE SEQUENCE [LARGE SCALE GENOMIC DNA]</scope>
    <source>
        <strain evidence="3">cv. UVA1</strain>
    </source>
</reference>
<dbReference type="SUPFAM" id="SSF55298">
    <property type="entry name" value="YjgF-like"/>
    <property type="match status" value="1"/>
</dbReference>
<proteinExistence type="predicted"/>
<dbReference type="Pfam" id="PF01042">
    <property type="entry name" value="Ribonuc_L-PSP"/>
    <property type="match status" value="1"/>
</dbReference>
<dbReference type="InterPro" id="IPR006175">
    <property type="entry name" value="YjgF/YER057c/UK114"/>
</dbReference>
<accession>A0A5A7R7N2</accession>
<dbReference type="OrthoDB" id="1731194at2759"/>
<evidence type="ECO:0000256" key="1">
    <source>
        <dbReference type="SAM" id="MobiDB-lite"/>
    </source>
</evidence>
<sequence>MGTSRWMPRSSTPCTRRQWKTAEATRGAAVKRTCGKFLSGSTEMSSCSIGIKKAVKTEKAPAALGPYSQAIKANNMVFVFGVLGLIPETGKFVSEDVEDQTEQAALGLLRVWV</sequence>
<feature type="region of interest" description="Disordered" evidence="1">
    <location>
        <begin position="1"/>
        <end position="20"/>
    </location>
</feature>
<dbReference type="PANTHER" id="PTHR11803">
    <property type="entry name" value="2-IMINOBUTANOATE/2-IMINOPROPANOATE DEAMINASE RIDA"/>
    <property type="match status" value="1"/>
</dbReference>
<dbReference type="GO" id="GO:0005829">
    <property type="term" value="C:cytosol"/>
    <property type="evidence" value="ECO:0007669"/>
    <property type="project" value="TreeGrafter"/>
</dbReference>
<name>A0A5A7R7N2_STRAF</name>
<evidence type="ECO:0000313" key="2">
    <source>
        <dbReference type="EMBL" id="GER52707.1"/>
    </source>
</evidence>
<gene>
    <name evidence="2" type="ORF">STAS_30185</name>
</gene>
<organism evidence="2 3">
    <name type="scientific">Striga asiatica</name>
    <name type="common">Asiatic witchweed</name>
    <name type="synonym">Buchnera asiatica</name>
    <dbReference type="NCBI Taxonomy" id="4170"/>
    <lineage>
        <taxon>Eukaryota</taxon>
        <taxon>Viridiplantae</taxon>
        <taxon>Streptophyta</taxon>
        <taxon>Embryophyta</taxon>
        <taxon>Tracheophyta</taxon>
        <taxon>Spermatophyta</taxon>
        <taxon>Magnoliopsida</taxon>
        <taxon>eudicotyledons</taxon>
        <taxon>Gunneridae</taxon>
        <taxon>Pentapetalae</taxon>
        <taxon>asterids</taxon>
        <taxon>lamiids</taxon>
        <taxon>Lamiales</taxon>
        <taxon>Orobanchaceae</taxon>
        <taxon>Buchnereae</taxon>
        <taxon>Striga</taxon>
    </lineage>
</organism>
<dbReference type="GO" id="GO:0005739">
    <property type="term" value="C:mitochondrion"/>
    <property type="evidence" value="ECO:0007669"/>
    <property type="project" value="TreeGrafter"/>
</dbReference>
<protein>
    <submittedName>
        <fullName evidence="2">Endoribonuclease L-PSP family protein</fullName>
    </submittedName>
</protein>
<keyword evidence="3" id="KW-1185">Reference proteome</keyword>
<dbReference type="InterPro" id="IPR035959">
    <property type="entry name" value="RutC-like_sf"/>
</dbReference>
<evidence type="ECO:0000313" key="3">
    <source>
        <dbReference type="Proteomes" id="UP000325081"/>
    </source>
</evidence>
<feature type="compositionally biased region" description="Polar residues" evidence="1">
    <location>
        <begin position="1"/>
        <end position="15"/>
    </location>
</feature>
<dbReference type="Gene3D" id="3.30.1330.40">
    <property type="entry name" value="RutC-like"/>
    <property type="match status" value="1"/>
</dbReference>